<keyword evidence="1" id="KW-1133">Transmembrane helix</keyword>
<dbReference type="AlphaFoldDB" id="A0A7D5ZE66"/>
<protein>
    <recommendedName>
        <fullName evidence="2">Tape measure protein N-terminal domain-containing protein</fullName>
    </recommendedName>
</protein>
<evidence type="ECO:0000313" key="3">
    <source>
        <dbReference type="EMBL" id="QLI80788.1"/>
    </source>
</evidence>
<dbReference type="PANTHER" id="PTHR38812:SF2">
    <property type="entry name" value="MU-LIKE PROPHAGE FLUMU PROTEIN GP42"/>
    <property type="match status" value="1"/>
</dbReference>
<keyword evidence="1" id="KW-0812">Transmembrane</keyword>
<proteinExistence type="predicted"/>
<dbReference type="RefSeq" id="WP_180307922.1">
    <property type="nucleotide sequence ID" value="NZ_CP058952.1"/>
</dbReference>
<reference evidence="3 4" key="1">
    <citation type="journal article" date="2016" name="Int. J. Syst. Evol. Microbiol.">
        <title>Chitinibacter fontanus sp. nov., isolated from a spring.</title>
        <authorList>
            <person name="Sheu S.Y."/>
            <person name="Li Y.S."/>
            <person name="Young C.C."/>
            <person name="Chen W.M."/>
        </authorList>
    </citation>
    <scope>NUCLEOTIDE SEQUENCE [LARGE SCALE GENOMIC DNA]</scope>
    <source>
        <strain evidence="3 4">STM-7</strain>
    </source>
</reference>
<name>A0A7D5ZE66_9NEIS</name>
<feature type="transmembrane region" description="Helical" evidence="1">
    <location>
        <begin position="320"/>
        <end position="343"/>
    </location>
</feature>
<dbReference type="Pfam" id="PF20155">
    <property type="entry name" value="TMP_3"/>
    <property type="match status" value="1"/>
</dbReference>
<evidence type="ECO:0000259" key="2">
    <source>
        <dbReference type="Pfam" id="PF20155"/>
    </source>
</evidence>
<feature type="transmembrane region" description="Helical" evidence="1">
    <location>
        <begin position="375"/>
        <end position="394"/>
    </location>
</feature>
<dbReference type="InterPro" id="IPR053058">
    <property type="entry name" value="Mulikevirus_tape_measure"/>
</dbReference>
<gene>
    <name evidence="3" type="ORF">HZU75_04175</name>
</gene>
<dbReference type="InterPro" id="IPR013491">
    <property type="entry name" value="Tape_meas_N"/>
</dbReference>
<keyword evidence="4" id="KW-1185">Reference proteome</keyword>
<accession>A0A7D5ZE66</accession>
<keyword evidence="1" id="KW-0472">Membrane</keyword>
<evidence type="ECO:0000313" key="4">
    <source>
        <dbReference type="Proteomes" id="UP000510822"/>
    </source>
</evidence>
<organism evidence="3 4">
    <name type="scientific">Chitinibacter fontanus</name>
    <dbReference type="NCBI Taxonomy" id="1737446"/>
    <lineage>
        <taxon>Bacteria</taxon>
        <taxon>Pseudomonadati</taxon>
        <taxon>Pseudomonadota</taxon>
        <taxon>Betaproteobacteria</taxon>
        <taxon>Neisseriales</taxon>
        <taxon>Chitinibacteraceae</taxon>
        <taxon>Chitinibacter</taxon>
    </lineage>
</organism>
<dbReference type="EMBL" id="CP058952">
    <property type="protein sequence ID" value="QLI80788.1"/>
    <property type="molecule type" value="Genomic_DNA"/>
</dbReference>
<evidence type="ECO:0000256" key="1">
    <source>
        <dbReference type="SAM" id="Phobius"/>
    </source>
</evidence>
<dbReference type="PANTHER" id="PTHR38812">
    <property type="entry name" value="MU-LIKE PROPHAGE FLUMU PROTEIN GP42"/>
    <property type="match status" value="1"/>
</dbReference>
<dbReference type="Proteomes" id="UP000510822">
    <property type="component" value="Chromosome"/>
</dbReference>
<sequence length="565" mass="60086">MAQFELKAVLMAVNHISPELKKVMADVAKVSQKFAGIGKGLGNMAKAALPFAAVGGMAAFAGKSMLDTTAEFEKFSLVLETIEGSAAKAKSSMDWISTFAAKTPYELAGVTDAFVKLKSYGVDPIKGQTLRVLGDTAAAMGKDLNQAVEALADAVTGENERLKEFGITASKSGSTILYSYVDKAGKQRVAKAKATDRQMIQSTLMAIWNDRYAGAMDKLSGSWSGLMSNLQDQLSRFSLMVMQSGAFDWLKNKLSAALDRLNQMAASGELQKMAQTIGGQLVDGLKEAWKAAQSFAGMVVEVRDAVGGWGNLFKLTAAIMAGPLVLATVQTVGAVLSLGGALFKLVRIGVMLSRTLAALRVAALAFTIFTAANPIVLAVVAAVGLLAGAAYLVYKNWEPIKAWFVGVWQSIQANAGTLFEWFKLAFSWTPLGLIMKNWEPLVAYFKGLWDRVKTMIEPIMKAFDWKNGPVMGDVQINGGTAQYGASRPDVLAAPQTQYGAARPDLLGSPARRPNLVGAGQSRVNGEINVRFDNAPPGMRVDAPAAKQGGVAINPDVGYRSAYLGG</sequence>
<dbReference type="KEGG" id="cfon:HZU75_04175"/>
<feature type="domain" description="Tape measure protein N-terminal" evidence="2">
    <location>
        <begin position="63"/>
        <end position="238"/>
    </location>
</feature>